<organism evidence="8 9">
    <name type="scientific">Trichuris suis</name>
    <name type="common">pig whipworm</name>
    <dbReference type="NCBI Taxonomy" id="68888"/>
    <lineage>
        <taxon>Eukaryota</taxon>
        <taxon>Metazoa</taxon>
        <taxon>Ecdysozoa</taxon>
        <taxon>Nematoda</taxon>
        <taxon>Enoplea</taxon>
        <taxon>Dorylaimia</taxon>
        <taxon>Trichinellida</taxon>
        <taxon>Trichuridae</taxon>
        <taxon>Trichuris</taxon>
    </lineage>
</organism>
<dbReference type="InterPro" id="IPR037169">
    <property type="entry name" value="Cytochrome_c_oxidase_VIc_sf"/>
</dbReference>
<dbReference type="EMBL" id="KL363186">
    <property type="protein sequence ID" value="KFD58026.1"/>
    <property type="molecule type" value="Genomic_DNA"/>
</dbReference>
<name>A0A085MLD0_9BILA</name>
<dbReference type="InterPro" id="IPR034884">
    <property type="entry name" value="Cytochrome_c_oxidase_VIc/VIIs"/>
</dbReference>
<keyword evidence="2 7" id="KW-0812">Transmembrane</keyword>
<dbReference type="Gene3D" id="4.10.93.10">
    <property type="entry name" value="Mitochondrial cytochrome c oxidase subunit VIc/VIIs"/>
    <property type="match status" value="1"/>
</dbReference>
<evidence type="ECO:0000256" key="4">
    <source>
        <dbReference type="ARBA" id="ARBA00022989"/>
    </source>
</evidence>
<reference evidence="8 9" key="1">
    <citation type="journal article" date="2014" name="Nat. Genet.">
        <title>Genome and transcriptome of the porcine whipworm Trichuris suis.</title>
        <authorList>
            <person name="Jex A.R."/>
            <person name="Nejsum P."/>
            <person name="Schwarz E.M."/>
            <person name="Hu L."/>
            <person name="Young N.D."/>
            <person name="Hall R.S."/>
            <person name="Korhonen P.K."/>
            <person name="Liao S."/>
            <person name="Thamsborg S."/>
            <person name="Xia J."/>
            <person name="Xu P."/>
            <person name="Wang S."/>
            <person name="Scheerlinck J.P."/>
            <person name="Hofmann A."/>
            <person name="Sternberg P.W."/>
            <person name="Wang J."/>
            <person name="Gasser R.B."/>
        </authorList>
    </citation>
    <scope>NUCLEOTIDE SEQUENCE [LARGE SCALE GENOMIC DNA]</scope>
    <source>
        <strain evidence="8">DCEP-RM93M</strain>
    </source>
</reference>
<keyword evidence="6 7" id="KW-0472">Membrane</keyword>
<keyword evidence="5" id="KW-0496">Mitochondrion</keyword>
<evidence type="ECO:0000256" key="7">
    <source>
        <dbReference type="SAM" id="Phobius"/>
    </source>
</evidence>
<dbReference type="AlphaFoldDB" id="A0A085MLD0"/>
<evidence type="ECO:0000313" key="8">
    <source>
        <dbReference type="EMBL" id="KFD58026.1"/>
    </source>
</evidence>
<evidence type="ECO:0000313" key="9">
    <source>
        <dbReference type="Proteomes" id="UP000030764"/>
    </source>
</evidence>
<sequence>MAALIPRPASLRNNGYKFMRRMIISGCIVSVATSVALYQLVFVPRQKRARDFHENADIYKMLEHMCSKNLLHSCPENVKKMLAEKGQ</sequence>
<keyword evidence="3" id="KW-0999">Mitochondrion inner membrane</keyword>
<evidence type="ECO:0000256" key="5">
    <source>
        <dbReference type="ARBA" id="ARBA00023128"/>
    </source>
</evidence>
<proteinExistence type="predicted"/>
<dbReference type="SUPFAM" id="SSF81415">
    <property type="entry name" value="Mitochondrial cytochrome c oxidase subunit VIc"/>
    <property type="match status" value="1"/>
</dbReference>
<evidence type="ECO:0000256" key="3">
    <source>
        <dbReference type="ARBA" id="ARBA00022792"/>
    </source>
</evidence>
<protein>
    <submittedName>
        <fullName evidence="8">Uncharacterized protein</fullName>
    </submittedName>
</protein>
<evidence type="ECO:0000256" key="2">
    <source>
        <dbReference type="ARBA" id="ARBA00022692"/>
    </source>
</evidence>
<accession>A0A085MLD0</accession>
<dbReference type="Proteomes" id="UP000030764">
    <property type="component" value="Unassembled WGS sequence"/>
</dbReference>
<keyword evidence="4 7" id="KW-1133">Transmembrane helix</keyword>
<evidence type="ECO:0000256" key="1">
    <source>
        <dbReference type="ARBA" id="ARBA00004273"/>
    </source>
</evidence>
<gene>
    <name evidence="8" type="ORF">M513_01259</name>
</gene>
<evidence type="ECO:0000256" key="6">
    <source>
        <dbReference type="ARBA" id="ARBA00023136"/>
    </source>
</evidence>
<dbReference type="GO" id="GO:0005743">
    <property type="term" value="C:mitochondrial inner membrane"/>
    <property type="evidence" value="ECO:0007669"/>
    <property type="project" value="UniProtKB-SubCell"/>
</dbReference>
<keyword evidence="9" id="KW-1185">Reference proteome</keyword>
<feature type="non-terminal residue" evidence="8">
    <location>
        <position position="87"/>
    </location>
</feature>
<comment type="subcellular location">
    <subcellularLocation>
        <location evidence="1">Mitochondrion inner membrane</location>
    </subcellularLocation>
</comment>
<dbReference type="Pfam" id="PF02937">
    <property type="entry name" value="COX6C"/>
    <property type="match status" value="1"/>
</dbReference>
<feature type="transmembrane region" description="Helical" evidence="7">
    <location>
        <begin position="22"/>
        <end position="43"/>
    </location>
</feature>